<dbReference type="InterPro" id="IPR052016">
    <property type="entry name" value="Bact_Sigma-Reg"/>
</dbReference>
<name>A0ABW4GTJ8_9ACTN</name>
<dbReference type="SMART" id="SM00331">
    <property type="entry name" value="PP2C_SIG"/>
    <property type="match status" value="1"/>
</dbReference>
<dbReference type="GO" id="GO:0004722">
    <property type="term" value="F:protein serine/threonine phosphatase activity"/>
    <property type="evidence" value="ECO:0007669"/>
    <property type="project" value="UniProtKB-EC"/>
</dbReference>
<dbReference type="PANTHER" id="PTHR43156">
    <property type="entry name" value="STAGE II SPORULATION PROTEIN E-RELATED"/>
    <property type="match status" value="1"/>
</dbReference>
<evidence type="ECO:0000313" key="3">
    <source>
        <dbReference type="EMBL" id="MFD1545804.1"/>
    </source>
</evidence>
<dbReference type="InterPro" id="IPR001932">
    <property type="entry name" value="PPM-type_phosphatase-like_dom"/>
</dbReference>
<evidence type="ECO:0000259" key="2">
    <source>
        <dbReference type="SMART" id="SM00331"/>
    </source>
</evidence>
<feature type="non-terminal residue" evidence="3">
    <location>
        <position position="435"/>
    </location>
</feature>
<dbReference type="EC" id="3.1.3.16" evidence="3"/>
<dbReference type="PANTHER" id="PTHR43156:SF2">
    <property type="entry name" value="STAGE II SPORULATION PROTEIN E"/>
    <property type="match status" value="1"/>
</dbReference>
<dbReference type="EMBL" id="JBHUCM010000051">
    <property type="protein sequence ID" value="MFD1545804.1"/>
    <property type="molecule type" value="Genomic_DNA"/>
</dbReference>
<feature type="domain" description="PPM-type phosphatase" evidence="2">
    <location>
        <begin position="184"/>
        <end position="401"/>
    </location>
</feature>
<protein>
    <submittedName>
        <fullName evidence="3">PP2C family protein-serine/threonine phosphatase</fullName>
        <ecNumber evidence="3">3.1.3.16</ecNumber>
    </submittedName>
</protein>
<reference evidence="4" key="1">
    <citation type="journal article" date="2019" name="Int. J. Syst. Evol. Microbiol.">
        <title>The Global Catalogue of Microorganisms (GCM) 10K type strain sequencing project: providing services to taxonomists for standard genome sequencing and annotation.</title>
        <authorList>
            <consortium name="The Broad Institute Genomics Platform"/>
            <consortium name="The Broad Institute Genome Sequencing Center for Infectious Disease"/>
            <person name="Wu L."/>
            <person name="Ma J."/>
        </authorList>
    </citation>
    <scope>NUCLEOTIDE SEQUENCE [LARGE SCALE GENOMIC DNA]</scope>
    <source>
        <strain evidence="4">CGMCC 1.15399</strain>
    </source>
</reference>
<dbReference type="RefSeq" id="WP_378625814.1">
    <property type="nucleotide sequence ID" value="NZ_JBHUCM010000051.1"/>
</dbReference>
<dbReference type="Pfam" id="PF07228">
    <property type="entry name" value="SpoIIE"/>
    <property type="match status" value="1"/>
</dbReference>
<gene>
    <name evidence="3" type="ORF">ACFSJ0_52800</name>
</gene>
<keyword evidence="1 3" id="KW-0378">Hydrolase</keyword>
<organism evidence="3 4">
    <name type="scientific">Nonomuraea guangzhouensis</name>
    <dbReference type="NCBI Taxonomy" id="1291555"/>
    <lineage>
        <taxon>Bacteria</taxon>
        <taxon>Bacillati</taxon>
        <taxon>Actinomycetota</taxon>
        <taxon>Actinomycetes</taxon>
        <taxon>Streptosporangiales</taxon>
        <taxon>Streptosporangiaceae</taxon>
        <taxon>Nonomuraea</taxon>
    </lineage>
</organism>
<evidence type="ECO:0000313" key="4">
    <source>
        <dbReference type="Proteomes" id="UP001597097"/>
    </source>
</evidence>
<proteinExistence type="predicted"/>
<dbReference type="Proteomes" id="UP001597097">
    <property type="component" value="Unassembled WGS sequence"/>
</dbReference>
<accession>A0ABW4GTJ8</accession>
<dbReference type="Gene3D" id="3.60.40.10">
    <property type="entry name" value="PPM-type phosphatase domain"/>
    <property type="match status" value="1"/>
</dbReference>
<sequence length="435" mass="47279">MRSEGERMLGGLLGASHQAAIEDLPDLVAEHAKPLGFCQTMIYVVDLQQQYLVPLPGQHDAAGEPLRPIRIDATLAGRAYRNVEVVQAKHVVEGEPEAPADEGRRRLWVPLLDGTERVGMLGVTVPAGDDDIDWRVKQLASLVSLLLISKRNFSDTYASLVRVESMTLSAEVLWNLMPSGSFANDKVVVGAALEPAYDVGGDVYDFALSGDTLHLSIFDAMGHDTSAGLTATIAVGACRNNRLRGTGLLAASEAIDEAIAEQFGATRFATGILADLNLKTGELTWVNRGHHPPLVIRRGRRVATLESVPSPPMGFRLGLSAGLEHYQLERGDRLLFYTDGIIEAHSPEGEVFGLERFIDFVVRREADGMSAPETLRRLIQSILEHQHGRLQDDATVLSVEWHGEKEHRLTEGPQKASALQDSVAQFGGSCGECQV</sequence>
<comment type="caution">
    <text evidence="3">The sequence shown here is derived from an EMBL/GenBank/DDBJ whole genome shotgun (WGS) entry which is preliminary data.</text>
</comment>
<dbReference type="SUPFAM" id="SSF81606">
    <property type="entry name" value="PP2C-like"/>
    <property type="match status" value="1"/>
</dbReference>
<dbReference type="InterPro" id="IPR036457">
    <property type="entry name" value="PPM-type-like_dom_sf"/>
</dbReference>
<evidence type="ECO:0000256" key="1">
    <source>
        <dbReference type="ARBA" id="ARBA00022801"/>
    </source>
</evidence>
<keyword evidence="4" id="KW-1185">Reference proteome</keyword>